<dbReference type="Proteomes" id="UP000034803">
    <property type="component" value="Unassembled WGS sequence"/>
</dbReference>
<name>A0A0F9YJT2_9BACT</name>
<dbReference type="InterPro" id="IPR011017">
    <property type="entry name" value="TRASH_dom"/>
</dbReference>
<reference evidence="2 3" key="1">
    <citation type="journal article" date="2015" name="Nature">
        <title>rRNA introns, odd ribosomes, and small enigmatic genomes across a large radiation of phyla.</title>
        <authorList>
            <person name="Brown C.T."/>
            <person name="Hug L.A."/>
            <person name="Thomas B.C."/>
            <person name="Sharon I."/>
            <person name="Castelle C.J."/>
            <person name="Singh A."/>
            <person name="Wilkins M.J."/>
            <person name="Williams K.H."/>
            <person name="Banfield J.F."/>
        </authorList>
    </citation>
    <scope>NUCLEOTIDE SEQUENCE [LARGE SCALE GENOMIC DNA]</scope>
</reference>
<dbReference type="AlphaFoldDB" id="A0A0F9YJT2"/>
<organism evidence="2 3">
    <name type="scientific">Candidatus Woesebacteria bacterium GW2011_GWC2_31_9</name>
    <dbReference type="NCBI Taxonomy" id="1618586"/>
    <lineage>
        <taxon>Bacteria</taxon>
        <taxon>Candidatus Woeseibacteriota</taxon>
    </lineage>
</organism>
<comment type="caution">
    <text evidence="2">The sequence shown here is derived from an EMBL/GenBank/DDBJ whole genome shotgun (WGS) entry which is preliminary data.</text>
</comment>
<sequence>MTEDKVKDPVCGMVKPKDEMKINVIHKDVTYYFCSEEDKNMFLSNPDHWLLKR</sequence>
<dbReference type="SMART" id="SM00746">
    <property type="entry name" value="TRASH"/>
    <property type="match status" value="1"/>
</dbReference>
<dbReference type="Gene3D" id="1.10.620.20">
    <property type="entry name" value="Ribonucleotide Reductase, subunit A"/>
    <property type="match status" value="1"/>
</dbReference>
<dbReference type="EMBL" id="LBOI01000005">
    <property type="protein sequence ID" value="KKP31784.1"/>
    <property type="molecule type" value="Genomic_DNA"/>
</dbReference>
<evidence type="ECO:0000313" key="3">
    <source>
        <dbReference type="Proteomes" id="UP000034803"/>
    </source>
</evidence>
<dbReference type="GO" id="GO:0016491">
    <property type="term" value="F:oxidoreductase activity"/>
    <property type="evidence" value="ECO:0007669"/>
    <property type="project" value="InterPro"/>
</dbReference>
<evidence type="ECO:0000259" key="1">
    <source>
        <dbReference type="SMART" id="SM00746"/>
    </source>
</evidence>
<gene>
    <name evidence="2" type="ORF">UR21_C0005G0006</name>
</gene>
<protein>
    <recommendedName>
        <fullName evidence="1">TRASH domain-containing protein</fullName>
    </recommendedName>
</protein>
<dbReference type="InterPro" id="IPR012348">
    <property type="entry name" value="RNR-like"/>
</dbReference>
<accession>A0A0F9YJT2</accession>
<dbReference type="InterPro" id="IPR009078">
    <property type="entry name" value="Ferritin-like_SF"/>
</dbReference>
<dbReference type="SUPFAM" id="SSF47240">
    <property type="entry name" value="Ferritin-like"/>
    <property type="match status" value="1"/>
</dbReference>
<proteinExistence type="predicted"/>
<evidence type="ECO:0000313" key="2">
    <source>
        <dbReference type="EMBL" id="KKP31784.1"/>
    </source>
</evidence>
<feature type="domain" description="TRASH" evidence="1">
    <location>
        <begin position="8"/>
        <end position="46"/>
    </location>
</feature>